<name>A0AAI8VVF5_9PEZI</name>
<feature type="compositionally biased region" description="Pro residues" evidence="1">
    <location>
        <begin position="53"/>
        <end position="73"/>
    </location>
</feature>
<keyword evidence="3" id="KW-1185">Reference proteome</keyword>
<feature type="compositionally biased region" description="Acidic residues" evidence="1">
    <location>
        <begin position="563"/>
        <end position="576"/>
    </location>
</feature>
<dbReference type="EMBL" id="CAUWAG010000018">
    <property type="protein sequence ID" value="CAJ2511768.1"/>
    <property type="molecule type" value="Genomic_DNA"/>
</dbReference>
<reference evidence="2" key="1">
    <citation type="submission" date="2023-10" db="EMBL/GenBank/DDBJ databases">
        <authorList>
            <person name="Hackl T."/>
        </authorList>
    </citation>
    <scope>NUCLEOTIDE SEQUENCE</scope>
</reference>
<evidence type="ECO:0000256" key="1">
    <source>
        <dbReference type="SAM" id="MobiDB-lite"/>
    </source>
</evidence>
<sequence>MPPKSRTVGKRELIDLGVIITEVDALGNRRLVLRHDRRPSMVAPPTHWEFTWPPNPPPPGAPPPPPPPPPAAAPFPFANLPPELRLQIMGHLDLSGNCYRNGLAILNLAIVAPLLFLLRGRNIFQEEAQAILADQARDVNVVPAALDFAIRDNTVPLWIIRRIIAAYAAVVPTSLDGRWSNTPIPVWAQNRVVMPPIFIAATNRQNPALGGPVVLALVAAGAQGDIEWRDLWGLFDAIGEVIRSGTQPMAQFLAERGFNKIEPRLGIQRGFEGLIARGGGTLRGLSEGDGAGGFITELVRLGANVDFRGPAHRTNQNLFNEMVDNQRFDNARALLDAQVQRGLEVAKHTLTNYDIHGIRANNALLTQVATAMATLGQEDWRTNLLRSTFRHADETARVLIRQNVGVNQVNLRHAIRHASNETVTLFIITSQARGEAIDERISRSIYTGTRQRPPRAFFETPMEYALHVRNYGAVALLSGAGAVYRMSANTRARVFALRTRYLDPTVPVAERDPRRYFHRSEFPPGRNLRLAQRRVLASIEAALRAGVVEPDPRTSPEPPDPLADSEESGWETSDPE</sequence>
<dbReference type="Proteomes" id="UP001295740">
    <property type="component" value="Unassembled WGS sequence"/>
</dbReference>
<proteinExistence type="predicted"/>
<feature type="region of interest" description="Disordered" evidence="1">
    <location>
        <begin position="546"/>
        <end position="576"/>
    </location>
</feature>
<comment type="caution">
    <text evidence="2">The sequence shown here is derived from an EMBL/GenBank/DDBJ whole genome shotgun (WGS) entry which is preliminary data.</text>
</comment>
<evidence type="ECO:0000313" key="3">
    <source>
        <dbReference type="Proteomes" id="UP001295740"/>
    </source>
</evidence>
<evidence type="ECO:0000313" key="2">
    <source>
        <dbReference type="EMBL" id="CAJ2511768.1"/>
    </source>
</evidence>
<organism evidence="2 3">
    <name type="scientific">Anthostomella pinea</name>
    <dbReference type="NCBI Taxonomy" id="933095"/>
    <lineage>
        <taxon>Eukaryota</taxon>
        <taxon>Fungi</taxon>
        <taxon>Dikarya</taxon>
        <taxon>Ascomycota</taxon>
        <taxon>Pezizomycotina</taxon>
        <taxon>Sordariomycetes</taxon>
        <taxon>Xylariomycetidae</taxon>
        <taxon>Xylariales</taxon>
        <taxon>Xylariaceae</taxon>
        <taxon>Anthostomella</taxon>
    </lineage>
</organism>
<gene>
    <name evidence="2" type="ORF">KHLLAP_LOCUS12236</name>
</gene>
<feature type="region of interest" description="Disordered" evidence="1">
    <location>
        <begin position="52"/>
        <end position="74"/>
    </location>
</feature>
<accession>A0AAI8VVF5</accession>
<protein>
    <submittedName>
        <fullName evidence="2">Uu.00g073930.m01.CDS01</fullName>
    </submittedName>
</protein>
<dbReference type="AlphaFoldDB" id="A0AAI8VVF5"/>